<accession>B8IA99</accession>
<dbReference type="STRING" id="460265.Mnod_4286"/>
<dbReference type="OrthoDB" id="8452228at2"/>
<reference evidence="1 2" key="1">
    <citation type="submission" date="2009-01" db="EMBL/GenBank/DDBJ databases">
        <title>Complete sequence of chromosome of Methylobacterium nodulans ORS 2060.</title>
        <authorList>
            <consortium name="US DOE Joint Genome Institute"/>
            <person name="Lucas S."/>
            <person name="Copeland A."/>
            <person name="Lapidus A."/>
            <person name="Glavina del Rio T."/>
            <person name="Dalin E."/>
            <person name="Tice H."/>
            <person name="Bruce D."/>
            <person name="Goodwin L."/>
            <person name="Pitluck S."/>
            <person name="Sims D."/>
            <person name="Brettin T."/>
            <person name="Detter J.C."/>
            <person name="Han C."/>
            <person name="Larimer F."/>
            <person name="Land M."/>
            <person name="Hauser L."/>
            <person name="Kyrpides N."/>
            <person name="Ivanova N."/>
            <person name="Marx C.J."/>
            <person name="Richardson P."/>
        </authorList>
    </citation>
    <scope>NUCLEOTIDE SEQUENCE [LARGE SCALE GENOMIC DNA]</scope>
    <source>
        <strain evidence="2">LMG 21967 / CNCM I-2342 / ORS 2060</strain>
    </source>
</reference>
<protein>
    <submittedName>
        <fullName evidence="1">Putative phage protein</fullName>
    </submittedName>
</protein>
<sequence length="94" mass="10323">MVLVTLQAAKLHLRIDGTDEDALVQDKIEAATDLVLDYLKTPEHGWTAETVPARVKAAILLALGVLYENREGQVDPLTDAVRSLLHRLRDPAIA</sequence>
<dbReference type="AlphaFoldDB" id="B8IA99"/>
<dbReference type="RefSeq" id="WP_015930804.1">
    <property type="nucleotide sequence ID" value="NC_011894.1"/>
</dbReference>
<dbReference type="EMBL" id="CP001349">
    <property type="protein sequence ID" value="ACL59162.1"/>
    <property type="molecule type" value="Genomic_DNA"/>
</dbReference>
<dbReference type="Gene3D" id="1.10.3230.30">
    <property type="entry name" value="Phage gp6-like head-tail connector protein"/>
    <property type="match status" value="1"/>
</dbReference>
<evidence type="ECO:0000313" key="1">
    <source>
        <dbReference type="EMBL" id="ACL59162.1"/>
    </source>
</evidence>
<proteinExistence type="predicted"/>
<dbReference type="Pfam" id="PF05135">
    <property type="entry name" value="Phage_connect_1"/>
    <property type="match status" value="1"/>
</dbReference>
<dbReference type="InterPro" id="IPR021146">
    <property type="entry name" value="Phage_gp6-like_head-tail"/>
</dbReference>
<gene>
    <name evidence="1" type="ordered locus">Mnod_4286</name>
</gene>
<dbReference type="HOGENOM" id="CLU_085951_6_3_5"/>
<dbReference type="Proteomes" id="UP000008207">
    <property type="component" value="Chromosome"/>
</dbReference>
<name>B8IA99_METNO</name>
<evidence type="ECO:0000313" key="2">
    <source>
        <dbReference type="Proteomes" id="UP000008207"/>
    </source>
</evidence>
<dbReference type="CDD" id="cd08054">
    <property type="entry name" value="gp6"/>
    <property type="match status" value="1"/>
</dbReference>
<dbReference type="eggNOG" id="ENOG5033BUW">
    <property type="taxonomic scope" value="Bacteria"/>
</dbReference>
<organism evidence="1 2">
    <name type="scientific">Methylobacterium nodulans (strain LMG 21967 / CNCM I-2342 / ORS 2060)</name>
    <dbReference type="NCBI Taxonomy" id="460265"/>
    <lineage>
        <taxon>Bacteria</taxon>
        <taxon>Pseudomonadati</taxon>
        <taxon>Pseudomonadota</taxon>
        <taxon>Alphaproteobacteria</taxon>
        <taxon>Hyphomicrobiales</taxon>
        <taxon>Methylobacteriaceae</taxon>
        <taxon>Methylobacterium</taxon>
    </lineage>
</organism>
<dbReference type="KEGG" id="mno:Mnod_4286"/>
<dbReference type="InterPro" id="IPR006450">
    <property type="entry name" value="Phage_HK97_gp6-like"/>
</dbReference>
<keyword evidence="2" id="KW-1185">Reference proteome</keyword>
<dbReference type="NCBIfam" id="TIGR01560">
    <property type="entry name" value="put_DNA_pack"/>
    <property type="match status" value="1"/>
</dbReference>